<organism evidence="2 3">
    <name type="scientific">Amycolatopsis nalaikhensis</name>
    <dbReference type="NCBI Taxonomy" id="715472"/>
    <lineage>
        <taxon>Bacteria</taxon>
        <taxon>Bacillati</taxon>
        <taxon>Actinomycetota</taxon>
        <taxon>Actinomycetes</taxon>
        <taxon>Pseudonocardiales</taxon>
        <taxon>Pseudonocardiaceae</taxon>
        <taxon>Amycolatopsis</taxon>
    </lineage>
</organism>
<name>A0ABY8XY83_9PSEU</name>
<keyword evidence="1" id="KW-1133">Transmembrane helix</keyword>
<proteinExistence type="predicted"/>
<accession>A0ABY8XY83</accession>
<evidence type="ECO:0000313" key="2">
    <source>
        <dbReference type="EMBL" id="WIV60679.1"/>
    </source>
</evidence>
<dbReference type="EMBL" id="CP127173">
    <property type="protein sequence ID" value="WIV60679.1"/>
    <property type="molecule type" value="Genomic_DNA"/>
</dbReference>
<feature type="transmembrane region" description="Helical" evidence="1">
    <location>
        <begin position="20"/>
        <end position="45"/>
    </location>
</feature>
<evidence type="ECO:0000313" key="3">
    <source>
        <dbReference type="Proteomes" id="UP001227101"/>
    </source>
</evidence>
<keyword evidence="3" id="KW-1185">Reference proteome</keyword>
<dbReference type="RefSeq" id="WP_285458278.1">
    <property type="nucleotide sequence ID" value="NZ_CP127173.1"/>
</dbReference>
<dbReference type="Proteomes" id="UP001227101">
    <property type="component" value="Chromosome"/>
</dbReference>
<gene>
    <name evidence="2" type="ORF">QP939_19735</name>
</gene>
<keyword evidence="1" id="KW-0812">Transmembrane</keyword>
<keyword evidence="1" id="KW-0472">Membrane</keyword>
<protein>
    <submittedName>
        <fullName evidence="2">Uncharacterized protein</fullName>
    </submittedName>
</protein>
<reference evidence="2 3" key="1">
    <citation type="submission" date="2023-06" db="EMBL/GenBank/DDBJ databases">
        <authorList>
            <person name="Oyuntsetseg B."/>
            <person name="Kim S.B."/>
        </authorList>
    </citation>
    <scope>NUCLEOTIDE SEQUENCE [LARGE SCALE GENOMIC DNA]</scope>
    <source>
        <strain evidence="2 3">2-2</strain>
    </source>
</reference>
<evidence type="ECO:0000256" key="1">
    <source>
        <dbReference type="SAM" id="Phobius"/>
    </source>
</evidence>
<sequence length="53" mass="5656">MTDDEWHPTTPRRRTDPVKAVVLVVGGLGCCILLWALALMVVFAADLPAPAAP</sequence>